<feature type="region of interest" description="Disordered" evidence="1">
    <location>
        <begin position="1"/>
        <end position="22"/>
    </location>
</feature>
<reference evidence="2" key="1">
    <citation type="submission" date="2014-12" db="EMBL/GenBank/DDBJ databases">
        <title>Insight into the proteome of Arion vulgaris.</title>
        <authorList>
            <person name="Aradska J."/>
            <person name="Bulat T."/>
            <person name="Smidak R."/>
            <person name="Sarate P."/>
            <person name="Gangsoo J."/>
            <person name="Sialana F."/>
            <person name="Bilban M."/>
            <person name="Lubec G."/>
        </authorList>
    </citation>
    <scope>NUCLEOTIDE SEQUENCE</scope>
    <source>
        <tissue evidence="2">Skin</tissue>
    </source>
</reference>
<dbReference type="AlphaFoldDB" id="A0A0B6Y5I2"/>
<feature type="compositionally biased region" description="Polar residues" evidence="1">
    <location>
        <begin position="55"/>
        <end position="67"/>
    </location>
</feature>
<evidence type="ECO:0000313" key="2">
    <source>
        <dbReference type="EMBL" id="CEK51353.1"/>
    </source>
</evidence>
<evidence type="ECO:0000256" key="1">
    <source>
        <dbReference type="SAM" id="MobiDB-lite"/>
    </source>
</evidence>
<dbReference type="EMBL" id="HACG01004488">
    <property type="protein sequence ID" value="CEK51353.1"/>
    <property type="molecule type" value="Transcribed_RNA"/>
</dbReference>
<accession>A0A0B6Y5I2</accession>
<feature type="region of interest" description="Disordered" evidence="1">
    <location>
        <begin position="42"/>
        <end position="85"/>
    </location>
</feature>
<feature type="non-terminal residue" evidence="2">
    <location>
        <position position="1"/>
    </location>
</feature>
<organism evidence="2">
    <name type="scientific">Arion vulgaris</name>
    <dbReference type="NCBI Taxonomy" id="1028688"/>
    <lineage>
        <taxon>Eukaryota</taxon>
        <taxon>Metazoa</taxon>
        <taxon>Spiralia</taxon>
        <taxon>Lophotrochozoa</taxon>
        <taxon>Mollusca</taxon>
        <taxon>Gastropoda</taxon>
        <taxon>Heterobranchia</taxon>
        <taxon>Euthyneura</taxon>
        <taxon>Panpulmonata</taxon>
        <taxon>Eupulmonata</taxon>
        <taxon>Stylommatophora</taxon>
        <taxon>Helicina</taxon>
        <taxon>Arionoidea</taxon>
        <taxon>Arionidae</taxon>
        <taxon>Arion</taxon>
    </lineage>
</organism>
<sequence length="85" mass="9001">GTQSQIMAPMHPGTPTMVPRGPMEGMGAVHFFRERNMPFEAGAGSRFTRPLGQGTFPNGSGPNQGSNPRLPPYPGSPNIYSQTTG</sequence>
<proteinExistence type="predicted"/>
<gene>
    <name evidence="2" type="primary">ORF13220</name>
</gene>
<feature type="non-terminal residue" evidence="2">
    <location>
        <position position="85"/>
    </location>
</feature>
<protein>
    <submittedName>
        <fullName evidence="2">Uncharacterized protein</fullName>
    </submittedName>
</protein>
<name>A0A0B6Y5I2_9EUPU</name>